<protein>
    <submittedName>
        <fullName evidence="2">Uncharacterized protein</fullName>
    </submittedName>
</protein>
<feature type="coiled-coil region" evidence="1">
    <location>
        <begin position="1"/>
        <end position="135"/>
    </location>
</feature>
<evidence type="ECO:0000313" key="2">
    <source>
        <dbReference type="EMBL" id="CAK9095059.1"/>
    </source>
</evidence>
<dbReference type="Proteomes" id="UP001642464">
    <property type="component" value="Unassembled WGS sequence"/>
</dbReference>
<name>A0ABP0R4F5_9DINO</name>
<gene>
    <name evidence="2" type="ORF">SCF082_LOCUS44666</name>
</gene>
<organism evidence="2 3">
    <name type="scientific">Durusdinium trenchii</name>
    <dbReference type="NCBI Taxonomy" id="1381693"/>
    <lineage>
        <taxon>Eukaryota</taxon>
        <taxon>Sar</taxon>
        <taxon>Alveolata</taxon>
        <taxon>Dinophyceae</taxon>
        <taxon>Suessiales</taxon>
        <taxon>Symbiodiniaceae</taxon>
        <taxon>Durusdinium</taxon>
    </lineage>
</organism>
<reference evidence="2 3" key="1">
    <citation type="submission" date="2024-02" db="EMBL/GenBank/DDBJ databases">
        <authorList>
            <person name="Chen Y."/>
            <person name="Shah S."/>
            <person name="Dougan E. K."/>
            <person name="Thang M."/>
            <person name="Chan C."/>
        </authorList>
    </citation>
    <scope>NUCLEOTIDE SEQUENCE [LARGE SCALE GENOMIC DNA]</scope>
</reference>
<keyword evidence="3" id="KW-1185">Reference proteome</keyword>
<sequence length="214" mass="24378">MISANQEKRSLRDDLEAKIQEQTRRANDFEARYMQLQAQEDIRSPSQQQADRTFVDRLMKDKESLEKGTQKLQEQLAKANLAANELEAKFNQERLQLEAANIDRQELLQRQKLTAEEAAQADKVLQQQIRSAQEAEVKLSNRAAALKVGDFGDAISGRCETVWAKKPTGGAWQRKGKTHFWLIACFAYDILIPTAQAREMTFGIFPFFQTEASA</sequence>
<dbReference type="EMBL" id="CAXAMM010040729">
    <property type="protein sequence ID" value="CAK9095059.1"/>
    <property type="molecule type" value="Genomic_DNA"/>
</dbReference>
<accession>A0ABP0R4F5</accession>
<comment type="caution">
    <text evidence="2">The sequence shown here is derived from an EMBL/GenBank/DDBJ whole genome shotgun (WGS) entry which is preliminary data.</text>
</comment>
<evidence type="ECO:0000256" key="1">
    <source>
        <dbReference type="SAM" id="Coils"/>
    </source>
</evidence>
<evidence type="ECO:0000313" key="3">
    <source>
        <dbReference type="Proteomes" id="UP001642464"/>
    </source>
</evidence>
<keyword evidence="1" id="KW-0175">Coiled coil</keyword>
<proteinExistence type="predicted"/>